<proteinExistence type="predicted"/>
<dbReference type="EMBL" id="JAKNQU010000002">
    <property type="protein sequence ID" value="MCZ0926481.1"/>
    <property type="molecule type" value="Genomic_DNA"/>
</dbReference>
<evidence type="ECO:0000313" key="2">
    <source>
        <dbReference type="Proteomes" id="UP001321125"/>
    </source>
</evidence>
<reference evidence="1 2" key="1">
    <citation type="submission" date="2022-02" db="EMBL/GenBank/DDBJ databases">
        <title>Study of halophilic communities from a Mexican lake.</title>
        <authorList>
            <person name="Hernandez-Soto L.M."/>
            <person name="Martinez-Abarca F."/>
            <person name="Ramirez-Saad H.C."/>
            <person name="Aguirre-Garrido J.F."/>
        </authorList>
    </citation>
    <scope>NUCLEOTIDE SEQUENCE [LARGE SCALE GENOMIC DNA]</scope>
    <source>
        <strain evidence="1 2">Hjan13</strain>
    </source>
</reference>
<keyword evidence="2" id="KW-1185">Reference proteome</keyword>
<comment type="caution">
    <text evidence="1">The sequence shown here is derived from an EMBL/GenBank/DDBJ whole genome shotgun (WGS) entry which is preliminary data.</text>
</comment>
<organism evidence="1 2">
    <name type="scientific">Vreelandella janggokensis</name>
    <dbReference type="NCBI Taxonomy" id="370767"/>
    <lineage>
        <taxon>Bacteria</taxon>
        <taxon>Pseudomonadati</taxon>
        <taxon>Pseudomonadota</taxon>
        <taxon>Gammaproteobacteria</taxon>
        <taxon>Oceanospirillales</taxon>
        <taxon>Halomonadaceae</taxon>
        <taxon>Vreelandella</taxon>
    </lineage>
</organism>
<sequence>MPKELIKDATPTLRDIIRDCGGPGAVAKRLGCSVQNVNKMILRGHLPYSELKERSRAEILAGMQEKGDLTADQIRRIGLGI</sequence>
<accession>A0ABT4IS46</accession>
<dbReference type="RefSeq" id="WP_268901312.1">
    <property type="nucleotide sequence ID" value="NZ_JAKNQT010000001.1"/>
</dbReference>
<evidence type="ECO:0000313" key="1">
    <source>
        <dbReference type="EMBL" id="MCZ0926481.1"/>
    </source>
</evidence>
<gene>
    <name evidence="1" type="ORF">L0635_05210</name>
</gene>
<protein>
    <submittedName>
        <fullName evidence="1">Uncharacterized protein</fullName>
    </submittedName>
</protein>
<name>A0ABT4IS46_9GAMM</name>
<dbReference type="Proteomes" id="UP001321125">
    <property type="component" value="Unassembled WGS sequence"/>
</dbReference>